<dbReference type="InterPro" id="IPR008309">
    <property type="entry name" value="YdbL"/>
</dbReference>
<gene>
    <name evidence="1" type="ORF">FHR98_001760</name>
</gene>
<dbReference type="PIRSF" id="PIRSF025560">
    <property type="entry name" value="UCP025560"/>
    <property type="match status" value="1"/>
</dbReference>
<protein>
    <recommendedName>
        <fullName evidence="3">DUF1318 domain-containing protein</fullName>
    </recommendedName>
</protein>
<dbReference type="RefSeq" id="WP_183416300.1">
    <property type="nucleotide sequence ID" value="NZ_JACHXA010000004.1"/>
</dbReference>
<evidence type="ECO:0000313" key="1">
    <source>
        <dbReference type="EMBL" id="MBB3065473.1"/>
    </source>
</evidence>
<reference evidence="1 2" key="1">
    <citation type="submission" date="2020-08" db="EMBL/GenBank/DDBJ databases">
        <title>Genomic Encyclopedia of Type Strains, Phase III (KMG-III): the genomes of soil and plant-associated and newly described type strains.</title>
        <authorList>
            <person name="Whitman W."/>
        </authorList>
    </citation>
    <scope>NUCLEOTIDE SEQUENCE [LARGE SCALE GENOMIC DNA]</scope>
    <source>
        <strain evidence="1 2">CECT 8803</strain>
    </source>
</reference>
<dbReference type="AlphaFoldDB" id="A0A839SX04"/>
<evidence type="ECO:0008006" key="3">
    <source>
        <dbReference type="Google" id="ProtNLM"/>
    </source>
</evidence>
<dbReference type="InterPro" id="IPR006311">
    <property type="entry name" value="TAT_signal"/>
</dbReference>
<keyword evidence="2" id="KW-1185">Reference proteome</keyword>
<sequence>MRNGTFTSRRKFLLFGGLAIAASTLGLTYTFKKAKADQLDDLRKSGAVGERFDGLLVVRDSGNASAKSVAAQVNAQRKEIYASRAAQQGVTAEEVGKVYAAQILQKAPAGTWFQRADGSWVQK</sequence>
<dbReference type="EMBL" id="JACHXA010000004">
    <property type="protein sequence ID" value="MBB3065473.1"/>
    <property type="molecule type" value="Genomic_DNA"/>
</dbReference>
<dbReference type="Pfam" id="PF07027">
    <property type="entry name" value="DUF1318"/>
    <property type="match status" value="1"/>
</dbReference>
<dbReference type="Proteomes" id="UP000581135">
    <property type="component" value="Unassembled WGS sequence"/>
</dbReference>
<proteinExistence type="predicted"/>
<comment type="caution">
    <text evidence="1">The sequence shown here is derived from an EMBL/GenBank/DDBJ whole genome shotgun (WGS) entry which is preliminary data.</text>
</comment>
<accession>A0A839SX04</accession>
<organism evidence="1 2">
    <name type="scientific">Limibacillus halophilus</name>
    <dbReference type="NCBI Taxonomy" id="1579333"/>
    <lineage>
        <taxon>Bacteria</taxon>
        <taxon>Pseudomonadati</taxon>
        <taxon>Pseudomonadota</taxon>
        <taxon>Alphaproteobacteria</taxon>
        <taxon>Rhodospirillales</taxon>
        <taxon>Rhodovibrionaceae</taxon>
        <taxon>Limibacillus</taxon>
    </lineage>
</organism>
<evidence type="ECO:0000313" key="2">
    <source>
        <dbReference type="Proteomes" id="UP000581135"/>
    </source>
</evidence>
<name>A0A839SX04_9PROT</name>
<dbReference type="PROSITE" id="PS51318">
    <property type="entry name" value="TAT"/>
    <property type="match status" value="1"/>
</dbReference>